<feature type="compositionally biased region" description="Polar residues" evidence="1">
    <location>
        <begin position="72"/>
        <end position="89"/>
    </location>
</feature>
<feature type="compositionally biased region" description="Low complexity" evidence="1">
    <location>
        <begin position="196"/>
        <end position="206"/>
    </location>
</feature>
<feature type="compositionally biased region" description="Basic and acidic residues" evidence="1">
    <location>
        <begin position="316"/>
        <end position="329"/>
    </location>
</feature>
<accession>A0ABR0K8M3</accession>
<feature type="compositionally biased region" description="Low complexity" evidence="1">
    <location>
        <begin position="45"/>
        <end position="67"/>
    </location>
</feature>
<dbReference type="EMBL" id="JAVRRG010000064">
    <property type="protein sequence ID" value="KAK5092074.1"/>
    <property type="molecule type" value="Genomic_DNA"/>
</dbReference>
<protein>
    <submittedName>
        <fullName evidence="2">Uncharacterized protein</fullName>
    </submittedName>
</protein>
<feature type="region of interest" description="Disordered" evidence="1">
    <location>
        <begin position="39"/>
        <end position="143"/>
    </location>
</feature>
<feature type="region of interest" description="Disordered" evidence="1">
    <location>
        <begin position="462"/>
        <end position="629"/>
    </location>
</feature>
<organism evidence="2 3">
    <name type="scientific">Lithohypha guttulata</name>
    <dbReference type="NCBI Taxonomy" id="1690604"/>
    <lineage>
        <taxon>Eukaryota</taxon>
        <taxon>Fungi</taxon>
        <taxon>Dikarya</taxon>
        <taxon>Ascomycota</taxon>
        <taxon>Pezizomycotina</taxon>
        <taxon>Eurotiomycetes</taxon>
        <taxon>Chaetothyriomycetidae</taxon>
        <taxon>Chaetothyriales</taxon>
        <taxon>Trichomeriaceae</taxon>
        <taxon>Lithohypha</taxon>
    </lineage>
</organism>
<feature type="region of interest" description="Disordered" evidence="1">
    <location>
        <begin position="175"/>
        <end position="224"/>
    </location>
</feature>
<comment type="caution">
    <text evidence="2">The sequence shown here is derived from an EMBL/GenBank/DDBJ whole genome shotgun (WGS) entry which is preliminary data.</text>
</comment>
<evidence type="ECO:0000313" key="3">
    <source>
        <dbReference type="Proteomes" id="UP001345013"/>
    </source>
</evidence>
<name>A0ABR0K8M3_9EURO</name>
<feature type="compositionally biased region" description="Basic and acidic residues" evidence="1">
    <location>
        <begin position="462"/>
        <end position="489"/>
    </location>
</feature>
<proteinExistence type="predicted"/>
<feature type="compositionally biased region" description="Basic residues" evidence="1">
    <location>
        <begin position="343"/>
        <end position="354"/>
    </location>
</feature>
<feature type="compositionally biased region" description="Low complexity" evidence="1">
    <location>
        <begin position="99"/>
        <end position="111"/>
    </location>
</feature>
<sequence length="638" mass="71982">MTWIERGSDGRAYYVKRRPAVPSLRQKFAEVIDDIRSRNAFFNGPPVSAPTSPAQPAAPAPTSGPQSRPHSRASTSGRKPSLKQKSQPQREMAGRSRTPAHSQTPHSQPPSQSQPPQPHQHLHPFPAFPPYAPPHVGNDSDAQNQQNTALVPSQLAHYAAPHPRMYPYVLPGNQALTHQPMGRPPPSNTTGATFNPAHTTVPHAPAAAPPGYGPSNPGQFAMNPMTVNPDDLKYKCSICGRFRSARYQWKHRVPVGQLPGPTICRSCRQAATDSEDEDTDSYEERDYRSHSRRRSRSRGRASGPRSRARSSSRPKRAFDFDYYASREPEANSSDSDMSLEVRPRRRKSRSRRARSPNVEIVRYVDGPAVQPRPKSRKKKIVYVEDHRCEPELSDEDDEIDVRYVSYPSRYVLDSRVGPQSLDIKLNRSHDISRPATPARRLLPRQYSDPEVRGAPYVAERRVYYEEPQPSRRVEHDPSSSRVNEREPYRQVRTSSRPRRGFSNGPHEATEEEYYYRDPAYERLPQGRMRGGGDLSRSRSRSRISIDEGAEAGPLDAYLPPAPSPPAPRRRRSSSLGYGEAGASAGKEVMHDSHPRSSSRHRRRLDSESEVEVIEENATPPDDYDMYDNNGMRIRVREI</sequence>
<dbReference type="Proteomes" id="UP001345013">
    <property type="component" value="Unassembled WGS sequence"/>
</dbReference>
<evidence type="ECO:0000256" key="1">
    <source>
        <dbReference type="SAM" id="MobiDB-lite"/>
    </source>
</evidence>
<evidence type="ECO:0000313" key="2">
    <source>
        <dbReference type="EMBL" id="KAK5092074.1"/>
    </source>
</evidence>
<feature type="region of interest" description="Disordered" evidence="1">
    <location>
        <begin position="269"/>
        <end position="354"/>
    </location>
</feature>
<feature type="compositionally biased region" description="Basic residues" evidence="1">
    <location>
        <begin position="306"/>
        <end position="315"/>
    </location>
</feature>
<reference evidence="2 3" key="1">
    <citation type="submission" date="2023-08" db="EMBL/GenBank/DDBJ databases">
        <title>Black Yeasts Isolated from many extreme environments.</title>
        <authorList>
            <person name="Coleine C."/>
            <person name="Stajich J.E."/>
            <person name="Selbmann L."/>
        </authorList>
    </citation>
    <scope>NUCLEOTIDE SEQUENCE [LARGE SCALE GENOMIC DNA]</scope>
    <source>
        <strain evidence="2 3">CCFEE 5885</strain>
    </source>
</reference>
<gene>
    <name evidence="2" type="ORF">LTR24_005515</name>
</gene>
<feature type="compositionally biased region" description="Basic residues" evidence="1">
    <location>
        <begin position="290"/>
        <end position="299"/>
    </location>
</feature>
<keyword evidence="3" id="KW-1185">Reference proteome</keyword>